<keyword evidence="3" id="KW-0131">Cell cycle</keyword>
<evidence type="ECO:0000256" key="4">
    <source>
        <dbReference type="ARBA" id="ARBA00032263"/>
    </source>
</evidence>
<dbReference type="AlphaFoldDB" id="A0A396J0D0"/>
<dbReference type="InterPro" id="IPR006671">
    <property type="entry name" value="Cyclin_N"/>
</dbReference>
<dbReference type="EMBL" id="PSQE01000002">
    <property type="protein sequence ID" value="RHN71476.1"/>
    <property type="molecule type" value="Genomic_DNA"/>
</dbReference>
<gene>
    <name evidence="6" type="ORF">MtrunA17_Chr2g0277271</name>
</gene>
<dbReference type="Gramene" id="rna7082">
    <property type="protein sequence ID" value="RHN71476.1"/>
    <property type="gene ID" value="gene7082"/>
</dbReference>
<feature type="domain" description="Cyclin N-terminal" evidence="5">
    <location>
        <begin position="26"/>
        <end position="92"/>
    </location>
</feature>
<evidence type="ECO:0000313" key="6">
    <source>
        <dbReference type="EMBL" id="RHN71476.1"/>
    </source>
</evidence>
<dbReference type="PANTHER" id="PTHR10177">
    <property type="entry name" value="CYCLINS"/>
    <property type="match status" value="1"/>
</dbReference>
<protein>
    <recommendedName>
        <fullName evidence="4">B-like cyclin</fullName>
    </recommendedName>
</protein>
<organism evidence="6">
    <name type="scientific">Medicago truncatula</name>
    <name type="common">Barrel medic</name>
    <name type="synonym">Medicago tribuloides</name>
    <dbReference type="NCBI Taxonomy" id="3880"/>
    <lineage>
        <taxon>Eukaryota</taxon>
        <taxon>Viridiplantae</taxon>
        <taxon>Streptophyta</taxon>
        <taxon>Embryophyta</taxon>
        <taxon>Tracheophyta</taxon>
        <taxon>Spermatophyta</taxon>
        <taxon>Magnoliopsida</taxon>
        <taxon>eudicotyledons</taxon>
        <taxon>Gunneridae</taxon>
        <taxon>Pentapetalae</taxon>
        <taxon>rosids</taxon>
        <taxon>fabids</taxon>
        <taxon>Fabales</taxon>
        <taxon>Fabaceae</taxon>
        <taxon>Papilionoideae</taxon>
        <taxon>50 kb inversion clade</taxon>
        <taxon>NPAAA clade</taxon>
        <taxon>Hologalegina</taxon>
        <taxon>IRL clade</taxon>
        <taxon>Trifolieae</taxon>
        <taxon>Medicago</taxon>
    </lineage>
</organism>
<evidence type="ECO:0000256" key="1">
    <source>
        <dbReference type="ARBA" id="ARBA00011177"/>
    </source>
</evidence>
<dbReference type="InterPro" id="IPR036915">
    <property type="entry name" value="Cyclin-like_sf"/>
</dbReference>
<dbReference type="SUPFAM" id="SSF47954">
    <property type="entry name" value="Cyclin-like"/>
    <property type="match status" value="1"/>
</dbReference>
<sequence>MHFRSLFAGSLTFEPENHDVDMETEDAINNLNVDWLVKVHYRLELQTEALFLTINIIDRYLSLTSIPKRDLMLVAICSMSLADKYKEISYRKVV</sequence>
<dbReference type="Pfam" id="PF00134">
    <property type="entry name" value="Cyclin_N"/>
    <property type="match status" value="1"/>
</dbReference>
<dbReference type="InterPro" id="IPR039361">
    <property type="entry name" value="Cyclin"/>
</dbReference>
<keyword evidence="2" id="KW-0132">Cell division</keyword>
<comment type="subunit">
    <text evidence="1">Interacts with the CDC2 protein kinase to form a serine/threonine kinase holoenzyme complex also known as maturation promoting factor (MPF). The cyclin subunit imparts substrate specificity to the complex.</text>
</comment>
<evidence type="ECO:0000256" key="2">
    <source>
        <dbReference type="ARBA" id="ARBA00022618"/>
    </source>
</evidence>
<accession>A0A396J0D0</accession>
<comment type="caution">
    <text evidence="6">The sequence shown here is derived from an EMBL/GenBank/DDBJ whole genome shotgun (WGS) entry which is preliminary data.</text>
</comment>
<evidence type="ECO:0000256" key="3">
    <source>
        <dbReference type="ARBA" id="ARBA00023306"/>
    </source>
</evidence>
<name>A0A396J0D0_MEDTR</name>
<proteinExistence type="predicted"/>
<dbReference type="GO" id="GO:0051301">
    <property type="term" value="P:cell division"/>
    <property type="evidence" value="ECO:0007669"/>
    <property type="project" value="UniProtKB-KW"/>
</dbReference>
<dbReference type="Gene3D" id="1.10.472.10">
    <property type="entry name" value="Cyclin-like"/>
    <property type="match status" value="1"/>
</dbReference>
<reference evidence="6" key="1">
    <citation type="journal article" date="2018" name="Nat. Plants">
        <title>Whole-genome landscape of Medicago truncatula symbiotic genes.</title>
        <authorList>
            <person name="Pecrix Y."/>
            <person name="Gamas P."/>
            <person name="Carrere S."/>
        </authorList>
    </citation>
    <scope>NUCLEOTIDE SEQUENCE</scope>
    <source>
        <tissue evidence="6">Leaves</tissue>
    </source>
</reference>
<evidence type="ECO:0000259" key="5">
    <source>
        <dbReference type="Pfam" id="PF00134"/>
    </source>
</evidence>
<dbReference type="Proteomes" id="UP000265566">
    <property type="component" value="Chromosome 2"/>
</dbReference>